<dbReference type="GO" id="GO:0019781">
    <property type="term" value="F:NEDD8 activating enzyme activity"/>
    <property type="evidence" value="ECO:0007669"/>
    <property type="project" value="UniProtKB-UniRule"/>
</dbReference>
<evidence type="ECO:0000256" key="10">
    <source>
        <dbReference type="PROSITE-ProRule" id="PRU10132"/>
    </source>
</evidence>
<dbReference type="GO" id="GO:0005737">
    <property type="term" value="C:cytoplasm"/>
    <property type="evidence" value="ECO:0007669"/>
    <property type="project" value="TreeGrafter"/>
</dbReference>
<dbReference type="InterPro" id="IPR000594">
    <property type="entry name" value="ThiF_NAD_FAD-bd"/>
</dbReference>
<evidence type="ECO:0000313" key="14">
    <source>
        <dbReference type="Proteomes" id="UP000037460"/>
    </source>
</evidence>
<feature type="active site" description="Glycyl thioester intermediate" evidence="10">
    <location>
        <position position="228"/>
    </location>
</feature>
<evidence type="ECO:0000313" key="13">
    <source>
        <dbReference type="EMBL" id="KOO29761.1"/>
    </source>
</evidence>
<dbReference type="UniPathway" id="UPA00885"/>
<dbReference type="SMART" id="SM01181">
    <property type="entry name" value="E2_bind"/>
    <property type="match status" value="1"/>
</dbReference>
<dbReference type="Gene3D" id="3.40.50.720">
    <property type="entry name" value="NAD(P)-binding Rossmann-like Domain"/>
    <property type="match status" value="1"/>
</dbReference>
<organism evidence="13 14">
    <name type="scientific">Chrysochromulina tobinii</name>
    <dbReference type="NCBI Taxonomy" id="1460289"/>
    <lineage>
        <taxon>Eukaryota</taxon>
        <taxon>Haptista</taxon>
        <taxon>Haptophyta</taxon>
        <taxon>Prymnesiophyceae</taxon>
        <taxon>Prymnesiales</taxon>
        <taxon>Chrysochromulinaceae</taxon>
        <taxon>Chrysochromulina</taxon>
    </lineage>
</organism>
<dbReference type="Pfam" id="PF00899">
    <property type="entry name" value="ThiF"/>
    <property type="match status" value="1"/>
</dbReference>
<proteinExistence type="inferred from homology"/>
<dbReference type="InterPro" id="IPR033127">
    <property type="entry name" value="UBQ-activ_enz_E1_Cys_AS"/>
</dbReference>
<evidence type="ECO:0000256" key="3">
    <source>
        <dbReference type="ARBA" id="ARBA00015203"/>
    </source>
</evidence>
<gene>
    <name evidence="13" type="ORF">Ctob_004539</name>
</gene>
<evidence type="ECO:0000256" key="4">
    <source>
        <dbReference type="ARBA" id="ARBA00022598"/>
    </source>
</evidence>
<accession>A0A0M0JSY7</accession>
<dbReference type="SUPFAM" id="SSF69572">
    <property type="entry name" value="Activating enzymes of the ubiquitin-like proteins"/>
    <property type="match status" value="1"/>
</dbReference>
<name>A0A0M0JSY7_9EUKA</name>
<comment type="caution">
    <text evidence="13">The sequence shown here is derived from an EMBL/GenBank/DDBJ whole genome shotgun (WGS) entry which is preliminary data.</text>
</comment>
<comment type="pathway">
    <text evidence="1 11">Protein modification; protein neddylation.</text>
</comment>
<dbReference type="GO" id="GO:0045116">
    <property type="term" value="P:protein neddylation"/>
    <property type="evidence" value="ECO:0007669"/>
    <property type="project" value="UniProtKB-UniRule"/>
</dbReference>
<keyword evidence="5 11" id="KW-0547">Nucleotide-binding</keyword>
<feature type="domain" description="E2 binding" evidence="12">
    <location>
        <begin position="361"/>
        <end position="446"/>
    </location>
</feature>
<dbReference type="PANTHER" id="PTHR10953:SF6">
    <property type="entry name" value="NEDD8-ACTIVATING ENZYME E1 CATALYTIC SUBUNIT"/>
    <property type="match status" value="1"/>
</dbReference>
<comment type="catalytic activity">
    <reaction evidence="9 11">
        <text>ATP + [NEDD8 protein] + [E1 NEDD8-activating enzyme]-L-cysteine = AMP + diphosphate + [E1 NEDD8-activating enzyme]-S-[NEDD8 protein]-yl-L-cysteine.</text>
        <dbReference type="EC" id="6.2.1.64"/>
    </reaction>
</comment>
<keyword evidence="14" id="KW-1185">Reference proteome</keyword>
<evidence type="ECO:0000256" key="1">
    <source>
        <dbReference type="ARBA" id="ARBA00005032"/>
    </source>
</evidence>
<dbReference type="Gene3D" id="1.10.10.520">
    <property type="entry name" value="Ubiquitin activating enzymes (Uba3). Chain: B, domain 2"/>
    <property type="match status" value="1"/>
</dbReference>
<dbReference type="GO" id="GO:0005524">
    <property type="term" value="F:ATP binding"/>
    <property type="evidence" value="ECO:0007669"/>
    <property type="project" value="UniProtKB-UniRule"/>
</dbReference>
<keyword evidence="6 11" id="KW-0833">Ubl conjugation pathway</keyword>
<dbReference type="EC" id="6.2.1.64" evidence="8 11"/>
<evidence type="ECO:0000256" key="8">
    <source>
        <dbReference type="ARBA" id="ARBA00023624"/>
    </source>
</evidence>
<evidence type="ECO:0000256" key="7">
    <source>
        <dbReference type="ARBA" id="ARBA00022840"/>
    </source>
</evidence>
<evidence type="ECO:0000259" key="12">
    <source>
        <dbReference type="SMART" id="SM01181"/>
    </source>
</evidence>
<dbReference type="InterPro" id="IPR035985">
    <property type="entry name" value="Ubiquitin-activating_enz"/>
</dbReference>
<evidence type="ECO:0000256" key="6">
    <source>
        <dbReference type="ARBA" id="ARBA00022786"/>
    </source>
</evidence>
<dbReference type="Gene3D" id="3.10.290.20">
    <property type="entry name" value="Ubiquitin-like 2 activating enzyme e1b. Chain: B, domain 3"/>
    <property type="match status" value="1"/>
</dbReference>
<dbReference type="EMBL" id="JWZX01002366">
    <property type="protein sequence ID" value="KOO29761.1"/>
    <property type="molecule type" value="Genomic_DNA"/>
</dbReference>
<dbReference type="InterPro" id="IPR023318">
    <property type="entry name" value="Ub_act_enz_dom_a_sf"/>
</dbReference>
<dbReference type="PANTHER" id="PTHR10953">
    <property type="entry name" value="UBIQUITIN-ACTIVATING ENZYME E1"/>
    <property type="match status" value="1"/>
</dbReference>
<dbReference type="Proteomes" id="UP000037460">
    <property type="component" value="Unassembled WGS sequence"/>
</dbReference>
<evidence type="ECO:0000256" key="2">
    <source>
        <dbReference type="ARBA" id="ARBA00006310"/>
    </source>
</evidence>
<dbReference type="AlphaFoldDB" id="A0A0M0JSY7"/>
<dbReference type="CDD" id="cd01488">
    <property type="entry name" value="Uba3_RUB"/>
    <property type="match status" value="1"/>
</dbReference>
<comment type="similarity">
    <text evidence="2 11">Belongs to the ubiquitin-activating E1 family. UBA3 subfamily.</text>
</comment>
<dbReference type="Pfam" id="PF08825">
    <property type="entry name" value="E2_bind"/>
    <property type="match status" value="1"/>
</dbReference>
<keyword evidence="4 11" id="KW-0436">Ligase</keyword>
<dbReference type="InterPro" id="IPR045886">
    <property type="entry name" value="ThiF/MoeB/HesA"/>
</dbReference>
<reference evidence="14" key="1">
    <citation type="journal article" date="2015" name="PLoS Genet.">
        <title>Genome Sequence and Transcriptome Analyses of Chrysochromulina tobin: Metabolic Tools for Enhanced Algal Fitness in the Prominent Order Prymnesiales (Haptophyceae).</title>
        <authorList>
            <person name="Hovde B.T."/>
            <person name="Deodato C.R."/>
            <person name="Hunsperger H.M."/>
            <person name="Ryken S.A."/>
            <person name="Yost W."/>
            <person name="Jha R.K."/>
            <person name="Patterson J."/>
            <person name="Monnat R.J. Jr."/>
            <person name="Barlow S.B."/>
            <person name="Starkenburg S.R."/>
            <person name="Cattolico R.A."/>
        </authorList>
    </citation>
    <scope>NUCLEOTIDE SEQUENCE</scope>
    <source>
        <strain evidence="14">CCMP291</strain>
    </source>
</reference>
<dbReference type="OrthoDB" id="5977743at2759"/>
<dbReference type="PROSITE" id="PS00865">
    <property type="entry name" value="UBIQUITIN_ACTIVAT_2"/>
    <property type="match status" value="1"/>
</dbReference>
<keyword evidence="7 11" id="KW-0067">ATP-binding</keyword>
<evidence type="ECO:0000256" key="11">
    <source>
        <dbReference type="RuleBase" id="RU368009"/>
    </source>
</evidence>
<sequence length="453" mass="49689">MATLDDPDSAERWADVSLLTTRSGPLANEGNYGTLFNPPVIFEPMPEIVQFIRNMARVLVVGAGGLGCELLKDLALMGFGQIDVIDMDTIDVSNLNRQFLFRNADVGRPKATVAAEFVMKRVKGVTVTPHYCPIQEKDAEWYRGFQVIVMGLDSIEARRWLNAMMCSLVRYETSEAGERVPDLTSVIPLVDGGTEGFQGHVRTIYPCVSACFECTLDLFPPQQAVPLCTIAETPRSAAHCILYAHLIEYPKEFPEGKPDKDDPAYQNWVYTHALERAKRFNIPGVTLMHTQGVIKNIIPAIASTNAIVAAACASEAFKIVTNCAAFLDNNLMYMGGQGLYAPTFKYERNAQCVVCGDGVVMTAAPQTSLTLLMEKMAEDPRLRLKAPSLSVVGGKKGDTLYMRGILETEYVAYLDLPISELFDSGATLHVTDPGVPGSIRLIVEFACEDIVLE</sequence>
<dbReference type="GO" id="GO:0005634">
    <property type="term" value="C:nucleus"/>
    <property type="evidence" value="ECO:0007669"/>
    <property type="project" value="TreeGrafter"/>
</dbReference>
<evidence type="ECO:0000256" key="5">
    <source>
        <dbReference type="ARBA" id="ARBA00022741"/>
    </source>
</evidence>
<dbReference type="InterPro" id="IPR014929">
    <property type="entry name" value="E2-binding"/>
</dbReference>
<evidence type="ECO:0000256" key="9">
    <source>
        <dbReference type="ARBA" id="ARBA00024626"/>
    </source>
</evidence>
<dbReference type="InterPro" id="IPR030468">
    <property type="entry name" value="Uba3_N"/>
</dbReference>
<comment type="function">
    <text evidence="11">Catalytic subunit of the dimeric E1 enzyme, which activates NEDD8.</text>
</comment>
<protein>
    <recommendedName>
        <fullName evidence="3 11">NEDD8-activating enzyme E1 catalytic subunit</fullName>
        <ecNumber evidence="8 11">6.2.1.64</ecNumber>
    </recommendedName>
</protein>